<dbReference type="OrthoDB" id="9996451at2"/>
<accession>A0A5C6LT37</accession>
<keyword evidence="2" id="KW-1185">Reference proteome</keyword>
<dbReference type="AlphaFoldDB" id="A0A5C6LT37"/>
<protein>
    <submittedName>
        <fullName evidence="1">Uncharacterized protein</fullName>
    </submittedName>
</protein>
<reference evidence="1 2" key="1">
    <citation type="submission" date="2019-08" db="EMBL/GenBank/DDBJ databases">
        <title>Whole genome sequencing of chitin degrading bacteria Chitinophaga pinensis YS16.</title>
        <authorList>
            <person name="Singh R.P."/>
            <person name="Manchanda G."/>
            <person name="Maurya I.K."/>
            <person name="Joshi N.K."/>
            <person name="Srivastava A.K."/>
        </authorList>
    </citation>
    <scope>NUCLEOTIDE SEQUENCE [LARGE SCALE GENOMIC DNA]</scope>
    <source>
        <strain evidence="1 2">YS-16</strain>
    </source>
</reference>
<sequence length="127" mass="14757">MGSRWERLLCNEQCELVGAFIWDLTDTLNKETEFNECIALKEGHIYHFSPIRENYSYSSVAILNNGNVKIFKALNCPQKGDKLDDVIRYITDSLSVPDKTALIDRVRNYRHYGSYLRIDPQSTFNCK</sequence>
<dbReference type="Proteomes" id="UP000318815">
    <property type="component" value="Unassembled WGS sequence"/>
</dbReference>
<evidence type="ECO:0000313" key="1">
    <source>
        <dbReference type="EMBL" id="TWV98928.1"/>
    </source>
</evidence>
<proteinExistence type="predicted"/>
<name>A0A5C6LT37_9BACT</name>
<gene>
    <name evidence="1" type="ORF">FEF09_19550</name>
</gene>
<evidence type="ECO:0000313" key="2">
    <source>
        <dbReference type="Proteomes" id="UP000318815"/>
    </source>
</evidence>
<comment type="caution">
    <text evidence="1">The sequence shown here is derived from an EMBL/GenBank/DDBJ whole genome shotgun (WGS) entry which is preliminary data.</text>
</comment>
<dbReference type="EMBL" id="VOHS01000021">
    <property type="protein sequence ID" value="TWV98928.1"/>
    <property type="molecule type" value="Genomic_DNA"/>
</dbReference>
<dbReference type="RefSeq" id="WP_146306678.1">
    <property type="nucleotide sequence ID" value="NZ_VOHS01000021.1"/>
</dbReference>
<organism evidence="1 2">
    <name type="scientific">Chitinophaga pinensis</name>
    <dbReference type="NCBI Taxonomy" id="79329"/>
    <lineage>
        <taxon>Bacteria</taxon>
        <taxon>Pseudomonadati</taxon>
        <taxon>Bacteroidota</taxon>
        <taxon>Chitinophagia</taxon>
        <taxon>Chitinophagales</taxon>
        <taxon>Chitinophagaceae</taxon>
        <taxon>Chitinophaga</taxon>
    </lineage>
</organism>